<dbReference type="EMBL" id="JXTB01000342">
    <property type="protein sequence ID" value="PON44890.1"/>
    <property type="molecule type" value="Genomic_DNA"/>
</dbReference>
<feature type="signal peptide" evidence="1">
    <location>
        <begin position="1"/>
        <end position="23"/>
    </location>
</feature>
<protein>
    <submittedName>
        <fullName evidence="2">Uncharacterized protein</fullName>
    </submittedName>
</protein>
<gene>
    <name evidence="2" type="ORF">PanWU01x14_263720</name>
</gene>
<proteinExistence type="predicted"/>
<organism evidence="2 3">
    <name type="scientific">Parasponia andersonii</name>
    <name type="common">Sponia andersonii</name>
    <dbReference type="NCBI Taxonomy" id="3476"/>
    <lineage>
        <taxon>Eukaryota</taxon>
        <taxon>Viridiplantae</taxon>
        <taxon>Streptophyta</taxon>
        <taxon>Embryophyta</taxon>
        <taxon>Tracheophyta</taxon>
        <taxon>Spermatophyta</taxon>
        <taxon>Magnoliopsida</taxon>
        <taxon>eudicotyledons</taxon>
        <taxon>Gunneridae</taxon>
        <taxon>Pentapetalae</taxon>
        <taxon>rosids</taxon>
        <taxon>fabids</taxon>
        <taxon>Rosales</taxon>
        <taxon>Cannabaceae</taxon>
        <taxon>Parasponia</taxon>
    </lineage>
</organism>
<evidence type="ECO:0000313" key="3">
    <source>
        <dbReference type="Proteomes" id="UP000237105"/>
    </source>
</evidence>
<dbReference type="AlphaFoldDB" id="A0A2P5B7W5"/>
<feature type="non-terminal residue" evidence="2">
    <location>
        <position position="188"/>
    </location>
</feature>
<sequence length="188" mass="20265">LRPALGFLEAPLIFFLIVGQVKPAHDSRHHPEGLFFRARSLDLFSLLSPGSVWSRPSFIVLHVLPEPACVDCQHDLGIEIAAVNGVVPEVSVELAVPIPILHMFRDAGLGRVLENAPVPVLETLKAGIISAYLCDLVPQAQDGLMGPLRLSVCFCQGGEHLIQLLSQVRSFLSGAPFGIRTGTPGRHS</sequence>
<feature type="non-terminal residue" evidence="2">
    <location>
        <position position="1"/>
    </location>
</feature>
<evidence type="ECO:0000256" key="1">
    <source>
        <dbReference type="SAM" id="SignalP"/>
    </source>
</evidence>
<keyword evidence="1" id="KW-0732">Signal</keyword>
<feature type="chain" id="PRO_5015193597" evidence="1">
    <location>
        <begin position="24"/>
        <end position="188"/>
    </location>
</feature>
<evidence type="ECO:0000313" key="2">
    <source>
        <dbReference type="EMBL" id="PON44890.1"/>
    </source>
</evidence>
<accession>A0A2P5B7W5</accession>
<reference evidence="3" key="1">
    <citation type="submission" date="2016-06" db="EMBL/GenBank/DDBJ databases">
        <title>Parallel loss of symbiosis genes in relatives of nitrogen-fixing non-legume Parasponia.</title>
        <authorList>
            <person name="Van Velzen R."/>
            <person name="Holmer R."/>
            <person name="Bu F."/>
            <person name="Rutten L."/>
            <person name="Van Zeijl A."/>
            <person name="Liu W."/>
            <person name="Santuari L."/>
            <person name="Cao Q."/>
            <person name="Sharma T."/>
            <person name="Shen D."/>
            <person name="Roswanjaya Y."/>
            <person name="Wardhani T."/>
            <person name="Kalhor M.S."/>
            <person name="Jansen J."/>
            <person name="Van den Hoogen J."/>
            <person name="Gungor B."/>
            <person name="Hartog M."/>
            <person name="Hontelez J."/>
            <person name="Verver J."/>
            <person name="Yang W.-C."/>
            <person name="Schijlen E."/>
            <person name="Repin R."/>
            <person name="Schilthuizen M."/>
            <person name="Schranz E."/>
            <person name="Heidstra R."/>
            <person name="Miyata K."/>
            <person name="Fedorova E."/>
            <person name="Kohlen W."/>
            <person name="Bisseling T."/>
            <person name="Smit S."/>
            <person name="Geurts R."/>
        </authorList>
    </citation>
    <scope>NUCLEOTIDE SEQUENCE [LARGE SCALE GENOMIC DNA]</scope>
    <source>
        <strain evidence="3">cv. WU1-14</strain>
    </source>
</reference>
<name>A0A2P5B7W5_PARAD</name>
<comment type="caution">
    <text evidence="2">The sequence shown here is derived from an EMBL/GenBank/DDBJ whole genome shotgun (WGS) entry which is preliminary data.</text>
</comment>
<keyword evidence="3" id="KW-1185">Reference proteome</keyword>
<dbReference type="Proteomes" id="UP000237105">
    <property type="component" value="Unassembled WGS sequence"/>
</dbReference>